<dbReference type="KEGG" id="clup:CLUP02_01862"/>
<name>A0A9Q8SDF0_9PEZI</name>
<proteinExistence type="predicted"/>
<dbReference type="RefSeq" id="XP_049136855.1">
    <property type="nucleotide sequence ID" value="XM_049280898.1"/>
</dbReference>
<evidence type="ECO:0000313" key="1">
    <source>
        <dbReference type="EMBL" id="UQC75209.1"/>
    </source>
</evidence>
<dbReference type="Proteomes" id="UP000830671">
    <property type="component" value="Chromosome 1"/>
</dbReference>
<reference evidence="1" key="1">
    <citation type="journal article" date="2021" name="Mol. Plant Microbe Interact.">
        <title>Complete Genome Sequence of the Plant-Pathogenic Fungus Colletotrichum lupini.</title>
        <authorList>
            <person name="Baroncelli R."/>
            <person name="Pensec F."/>
            <person name="Da Lio D."/>
            <person name="Boufleur T."/>
            <person name="Vicente I."/>
            <person name="Sarrocco S."/>
            <person name="Picot A."/>
            <person name="Baraldi E."/>
            <person name="Sukno S."/>
            <person name="Thon M."/>
            <person name="Le Floch G."/>
        </authorList>
    </citation>
    <scope>NUCLEOTIDE SEQUENCE</scope>
    <source>
        <strain evidence="1">IMI 504893</strain>
    </source>
</reference>
<sequence>MRYGKEAELTLTNTFKDADLVKVKKNLYYYFTCAKLTKYPKVPGAIRAPKYTK</sequence>
<dbReference type="AlphaFoldDB" id="A0A9Q8SDF0"/>
<dbReference type="GeneID" id="73335908"/>
<dbReference type="EMBL" id="CP019471">
    <property type="protein sequence ID" value="UQC75209.1"/>
    <property type="molecule type" value="Genomic_DNA"/>
</dbReference>
<protein>
    <submittedName>
        <fullName evidence="1">Uncharacterized protein</fullName>
    </submittedName>
</protein>
<accession>A0A9Q8SDF0</accession>
<organism evidence="1 2">
    <name type="scientific">Colletotrichum lupini</name>
    <dbReference type="NCBI Taxonomy" id="145971"/>
    <lineage>
        <taxon>Eukaryota</taxon>
        <taxon>Fungi</taxon>
        <taxon>Dikarya</taxon>
        <taxon>Ascomycota</taxon>
        <taxon>Pezizomycotina</taxon>
        <taxon>Sordariomycetes</taxon>
        <taxon>Hypocreomycetidae</taxon>
        <taxon>Glomerellales</taxon>
        <taxon>Glomerellaceae</taxon>
        <taxon>Colletotrichum</taxon>
        <taxon>Colletotrichum acutatum species complex</taxon>
    </lineage>
</organism>
<gene>
    <name evidence="1" type="ORF">CLUP02_01862</name>
</gene>
<evidence type="ECO:0000313" key="2">
    <source>
        <dbReference type="Proteomes" id="UP000830671"/>
    </source>
</evidence>
<keyword evidence="2" id="KW-1185">Reference proteome</keyword>